<dbReference type="Proteomes" id="UP000025227">
    <property type="component" value="Unplaced"/>
</dbReference>
<reference evidence="3" key="1">
    <citation type="submission" date="2020-12" db="UniProtKB">
        <authorList>
            <consortium name="WormBaseParasite"/>
        </authorList>
    </citation>
    <scope>IDENTIFICATION</scope>
    <source>
        <strain evidence="3">MHco3</strain>
    </source>
</reference>
<dbReference type="PANTHER" id="PTHR44115">
    <property type="entry name" value="PROTEIN CBG09704"/>
    <property type="match status" value="1"/>
</dbReference>
<dbReference type="SUPFAM" id="SSF51735">
    <property type="entry name" value="NAD(P)-binding Rossmann-fold domains"/>
    <property type="match status" value="1"/>
</dbReference>
<dbReference type="PRINTS" id="PR00081">
    <property type="entry name" value="GDHRDH"/>
</dbReference>
<dbReference type="WBParaSite" id="HCON_00053160-00001">
    <property type="protein sequence ID" value="HCON_00053160-00001"/>
    <property type="gene ID" value="HCON_00053160"/>
</dbReference>
<dbReference type="Gene3D" id="3.40.50.720">
    <property type="entry name" value="NAD(P)-binding Rossmann-like Domain"/>
    <property type="match status" value="1"/>
</dbReference>
<proteinExistence type="inferred from homology"/>
<dbReference type="AlphaFoldDB" id="A0A7I4Y5Y3"/>
<accession>A0A7I4Y5Y3</accession>
<name>A0A7I4Y5Y3_HAECO</name>
<organism evidence="2 3">
    <name type="scientific">Haemonchus contortus</name>
    <name type="common">Barber pole worm</name>
    <dbReference type="NCBI Taxonomy" id="6289"/>
    <lineage>
        <taxon>Eukaryota</taxon>
        <taxon>Metazoa</taxon>
        <taxon>Ecdysozoa</taxon>
        <taxon>Nematoda</taxon>
        <taxon>Chromadorea</taxon>
        <taxon>Rhabditida</taxon>
        <taxon>Rhabditina</taxon>
        <taxon>Rhabditomorpha</taxon>
        <taxon>Strongyloidea</taxon>
        <taxon>Trichostrongylidae</taxon>
        <taxon>Haemonchus</taxon>
    </lineage>
</organism>
<dbReference type="PRINTS" id="PR00080">
    <property type="entry name" value="SDRFAMILY"/>
</dbReference>
<keyword evidence="2" id="KW-1185">Reference proteome</keyword>
<dbReference type="PANTHER" id="PTHR44115:SF4">
    <property type="entry name" value="OXIDOREDUCTASE"/>
    <property type="match status" value="1"/>
</dbReference>
<dbReference type="OMA" id="IGHECAS"/>
<dbReference type="InterPro" id="IPR036291">
    <property type="entry name" value="NAD(P)-bd_dom_sf"/>
</dbReference>
<evidence type="ECO:0000313" key="3">
    <source>
        <dbReference type="WBParaSite" id="HCON_00053160-00001"/>
    </source>
</evidence>
<dbReference type="InterPro" id="IPR002347">
    <property type="entry name" value="SDR_fam"/>
</dbReference>
<evidence type="ECO:0000256" key="1">
    <source>
        <dbReference type="RuleBase" id="RU000363"/>
    </source>
</evidence>
<dbReference type="OrthoDB" id="47007at2759"/>
<sequence>MSRFQAKVVIVTGSSSGIGAATALLFAKEGAFVTITGRKEGRLERVRKTIIDASVPGERVHMVVGDLTNEETRKKIVESTVALWGQLDILVNNAGASITHGKRGFDANDDALMKTIDINLRSVVQLVHLARPHLIRSKGEIVNVSSIAAMDFGDQTRSLLRDIEGRPRPVHKSTCCRPYRTWCESKWCKTWDSGNKFHGKQWPNQGAVRKGIQVLRKSKACSASWKQRQSAGNRQCDRFSGRP</sequence>
<dbReference type="Pfam" id="PF00106">
    <property type="entry name" value="adh_short"/>
    <property type="match status" value="1"/>
</dbReference>
<protein>
    <submittedName>
        <fullName evidence="3">NAD(P)-binding protein</fullName>
    </submittedName>
</protein>
<evidence type="ECO:0000313" key="2">
    <source>
        <dbReference type="Proteomes" id="UP000025227"/>
    </source>
</evidence>
<comment type="similarity">
    <text evidence="1">Belongs to the short-chain dehydrogenases/reductases (SDR) family.</text>
</comment>